<reference evidence="2" key="1">
    <citation type="submission" date="2022-08" db="EMBL/GenBank/DDBJ databases">
        <authorList>
            <consortium name="DOE Joint Genome Institute"/>
            <person name="Min B."/>
            <person name="Riley R."/>
            <person name="Sierra-Patev S."/>
            <person name="Naranjo-Ortiz M."/>
            <person name="Looney B."/>
            <person name="Konkel Z."/>
            <person name="Slot J.C."/>
            <person name="Sakamoto Y."/>
            <person name="Steenwyk J.L."/>
            <person name="Rokas A."/>
            <person name="Carro J."/>
            <person name="Camarero S."/>
            <person name="Ferreira P."/>
            <person name="Molpeceres G."/>
            <person name="Ruiz-Duenas F.J."/>
            <person name="Serrano A."/>
            <person name="Henrissat B."/>
            <person name="Drula E."/>
            <person name="Hughes K.W."/>
            <person name="Mata J.L."/>
            <person name="Ishikawa N.K."/>
            <person name="Vargas-Isla R."/>
            <person name="Ushijima S."/>
            <person name="Smith C.A."/>
            <person name="Ahrendt S."/>
            <person name="Andreopoulos W."/>
            <person name="He G."/>
            <person name="Labutti K."/>
            <person name="Lipzen A."/>
            <person name="Ng V."/>
            <person name="Sandor L."/>
            <person name="Barry K."/>
            <person name="Martinez A.T."/>
            <person name="Xiao Y."/>
            <person name="Gibbons J.G."/>
            <person name="Terashima K."/>
            <person name="Hibbett D.S."/>
            <person name="Grigoriev I.V."/>
        </authorList>
    </citation>
    <scope>NUCLEOTIDE SEQUENCE</scope>
    <source>
        <strain evidence="2">TFB9207</strain>
    </source>
</reference>
<proteinExistence type="inferred from homology"/>
<evidence type="ECO:0008006" key="4">
    <source>
        <dbReference type="Google" id="ProtNLM"/>
    </source>
</evidence>
<dbReference type="Proteomes" id="UP001163846">
    <property type="component" value="Unassembled WGS sequence"/>
</dbReference>
<dbReference type="InterPro" id="IPR043141">
    <property type="entry name" value="Ribosomal_uL10-like_sf"/>
</dbReference>
<keyword evidence="3" id="KW-1185">Reference proteome</keyword>
<evidence type="ECO:0000313" key="3">
    <source>
        <dbReference type="Proteomes" id="UP001163846"/>
    </source>
</evidence>
<dbReference type="PANTHER" id="PTHR11560">
    <property type="entry name" value="39S RIBOSOMAL PROTEIN L10, MITOCHONDRIAL"/>
    <property type="match status" value="1"/>
</dbReference>
<comment type="similarity">
    <text evidence="1">Belongs to the universal ribosomal protein uL10 family.</text>
</comment>
<dbReference type="InterPro" id="IPR047865">
    <property type="entry name" value="Ribosomal_uL10_bac_type"/>
</dbReference>
<comment type="caution">
    <text evidence="2">The sequence shown here is derived from an EMBL/GenBank/DDBJ whole genome shotgun (WGS) entry which is preliminary data.</text>
</comment>
<accession>A0AA38P9Y2</accession>
<evidence type="ECO:0000256" key="1">
    <source>
        <dbReference type="ARBA" id="ARBA00008889"/>
    </source>
</evidence>
<evidence type="ECO:0000313" key="2">
    <source>
        <dbReference type="EMBL" id="KAJ3839047.1"/>
    </source>
</evidence>
<organism evidence="2 3">
    <name type="scientific">Lentinula raphanica</name>
    <dbReference type="NCBI Taxonomy" id="153919"/>
    <lineage>
        <taxon>Eukaryota</taxon>
        <taxon>Fungi</taxon>
        <taxon>Dikarya</taxon>
        <taxon>Basidiomycota</taxon>
        <taxon>Agaricomycotina</taxon>
        <taxon>Agaricomycetes</taxon>
        <taxon>Agaricomycetidae</taxon>
        <taxon>Agaricales</taxon>
        <taxon>Marasmiineae</taxon>
        <taxon>Omphalotaceae</taxon>
        <taxon>Lentinula</taxon>
    </lineage>
</organism>
<dbReference type="AlphaFoldDB" id="A0AA38P9Y2"/>
<dbReference type="SUPFAM" id="SSF160369">
    <property type="entry name" value="Ribosomal protein L10-like"/>
    <property type="match status" value="1"/>
</dbReference>
<gene>
    <name evidence="2" type="ORF">F5878DRAFT_617767</name>
</gene>
<protein>
    <recommendedName>
        <fullName evidence="4">50S ribosomal protein L10</fullName>
    </recommendedName>
</protein>
<sequence length="288" mass="31739">MFSRRASSSKSCTTSWCSVSSKTSTRCYAISLTPGRTLPGKQYPRTFHGKKLFQYNWYTRILNTTDRSPLIFLHRDDFSANRLKKLRRDIQVASQKYLKKAEEAGQVIETPTLTVVRSSIFGAALREYPDVNIEDVQKLVDGVSGGYAVLSLPVLDPPLLNAVLRAMDRSVPPRPEKTAEEIAREIAEKSADPAQPGRRMKRQRAVLVPDLKVMGALLEGKVLLPARMQEVSKFPPLDTLRAQIVGLLTAPSAQLAAVMSQASGGQLARTLEGFKKALEDGEAPEKAS</sequence>
<name>A0AA38P9Y2_9AGAR</name>
<dbReference type="EMBL" id="MU806150">
    <property type="protein sequence ID" value="KAJ3839047.1"/>
    <property type="molecule type" value="Genomic_DNA"/>
</dbReference>